<dbReference type="InterPro" id="IPR058575">
    <property type="entry name" value="NTP_transf_8_dom"/>
</dbReference>
<dbReference type="Pfam" id="PF12281">
    <property type="entry name" value="NTP_transf_8"/>
    <property type="match status" value="1"/>
</dbReference>
<proteinExistence type="predicted"/>
<protein>
    <recommendedName>
        <fullName evidence="1">Nucleotidyltransferase-like domain-containing protein</fullName>
    </recommendedName>
</protein>
<dbReference type="EMBL" id="JAHCVJ010000001">
    <property type="protein sequence ID" value="MBT0663655.1"/>
    <property type="molecule type" value="Genomic_DNA"/>
</dbReference>
<dbReference type="RefSeq" id="WP_214170375.1">
    <property type="nucleotide sequence ID" value="NZ_JAHCVJ010000001.1"/>
</dbReference>
<dbReference type="Proteomes" id="UP000811899">
    <property type="component" value="Unassembled WGS sequence"/>
</dbReference>
<keyword evidence="3" id="KW-1185">Reference proteome</keyword>
<organism evidence="2 3">
    <name type="scientific">Geoanaerobacter pelophilus</name>
    <dbReference type="NCBI Taxonomy" id="60036"/>
    <lineage>
        <taxon>Bacteria</taxon>
        <taxon>Pseudomonadati</taxon>
        <taxon>Thermodesulfobacteriota</taxon>
        <taxon>Desulfuromonadia</taxon>
        <taxon>Geobacterales</taxon>
        <taxon>Geobacteraceae</taxon>
        <taxon>Geoanaerobacter</taxon>
    </lineage>
</organism>
<accession>A0AAW4L4Z7</accession>
<evidence type="ECO:0000313" key="2">
    <source>
        <dbReference type="EMBL" id="MBT0663655.1"/>
    </source>
</evidence>
<evidence type="ECO:0000313" key="3">
    <source>
        <dbReference type="Proteomes" id="UP000811899"/>
    </source>
</evidence>
<feature type="domain" description="Nucleotidyltransferase-like" evidence="1">
    <location>
        <begin position="226"/>
        <end position="291"/>
    </location>
</feature>
<evidence type="ECO:0000259" key="1">
    <source>
        <dbReference type="Pfam" id="PF12281"/>
    </source>
</evidence>
<sequence length="323" mass="36160">MKLNDNSRTDKFPEVISRLYNILFERLQEMKDENALSLLELSNLTPKMVKGADYLYFQGRLLNGRQKQVYLGARKASVLDIEEKFAKAQEVKQKYLDTIEKSLGALRALGVGAFPARPGRVIAALAEAGIFDLYGGVLLEDAAFYCLAQLHGLMLPKALDDETDIVVGVSASPKVPQNPLGLLDKGYSPVNRFDPVAMPYYSREVTGSCGISFLCLWNEAGENGALLQFLIKEPIQVIAFCKRPVIVTVPDPVRYFLFKIIRSQLAENSSSIANRDLFQAKALFKGVREKLTYSEIYREARALNWEWGPLIARGLENLKRTMG</sequence>
<gene>
    <name evidence="2" type="ORF">KI809_05000</name>
</gene>
<name>A0AAW4L4Z7_9BACT</name>
<comment type="caution">
    <text evidence="2">The sequence shown here is derived from an EMBL/GenBank/DDBJ whole genome shotgun (WGS) entry which is preliminary data.</text>
</comment>
<reference evidence="2 3" key="1">
    <citation type="submission" date="2021-05" db="EMBL/GenBank/DDBJ databases">
        <title>The draft genome of Geobacter pelophilus DSM 12255.</title>
        <authorList>
            <person name="Xu Z."/>
            <person name="Masuda Y."/>
            <person name="Itoh H."/>
            <person name="Senoo K."/>
        </authorList>
    </citation>
    <scope>NUCLEOTIDE SEQUENCE [LARGE SCALE GENOMIC DNA]</scope>
    <source>
        <strain evidence="2 3">DSM 12255</strain>
    </source>
</reference>
<dbReference type="AlphaFoldDB" id="A0AAW4L4Z7"/>